<reference evidence="4 5" key="1">
    <citation type="submission" date="2018-04" db="EMBL/GenBank/DDBJ databases">
        <authorList>
            <person name="Vogel A."/>
        </authorList>
    </citation>
    <scope>NUCLEOTIDE SEQUENCE [LARGE SCALE GENOMIC DNA]</scope>
</reference>
<evidence type="ECO:0000256" key="2">
    <source>
        <dbReference type="SAM" id="MobiDB-lite"/>
    </source>
</evidence>
<dbReference type="PANTHER" id="PTHR15503:SF42">
    <property type="entry name" value="ZINC FINGER, CCHC-TYPE, RETROTRANSPOSON GAG DOMAIN, ASPARTIC PEPTIDASE DOMAIN PROTEIN-RELATED"/>
    <property type="match status" value="1"/>
</dbReference>
<feature type="compositionally biased region" description="Basic and acidic residues" evidence="2">
    <location>
        <begin position="580"/>
        <end position="592"/>
    </location>
</feature>
<dbReference type="GO" id="GO:0008270">
    <property type="term" value="F:zinc ion binding"/>
    <property type="evidence" value="ECO:0007669"/>
    <property type="project" value="UniProtKB-KW"/>
</dbReference>
<keyword evidence="1" id="KW-0479">Metal-binding</keyword>
<name>A0A484LSD0_9ASTE</name>
<gene>
    <name evidence="4" type="ORF">CCAM_LOCUS21061</name>
</gene>
<dbReference type="AlphaFoldDB" id="A0A484LSD0"/>
<feature type="region of interest" description="Disordered" evidence="2">
    <location>
        <begin position="265"/>
        <end position="320"/>
    </location>
</feature>
<keyword evidence="1" id="KW-0862">Zinc</keyword>
<keyword evidence="5" id="KW-1185">Reference proteome</keyword>
<feature type="compositionally biased region" description="Polar residues" evidence="2">
    <location>
        <begin position="284"/>
        <end position="307"/>
    </location>
</feature>
<evidence type="ECO:0000313" key="5">
    <source>
        <dbReference type="Proteomes" id="UP000595140"/>
    </source>
</evidence>
<accession>A0A484LSD0</accession>
<evidence type="ECO:0000259" key="3">
    <source>
        <dbReference type="PROSITE" id="PS50158"/>
    </source>
</evidence>
<dbReference type="PROSITE" id="PS50158">
    <property type="entry name" value="ZF_CCHC"/>
    <property type="match status" value="1"/>
</dbReference>
<feature type="compositionally biased region" description="Polar residues" evidence="2">
    <location>
        <begin position="204"/>
        <end position="215"/>
    </location>
</feature>
<dbReference type="Proteomes" id="UP000595140">
    <property type="component" value="Unassembled WGS sequence"/>
</dbReference>
<feature type="region of interest" description="Disordered" evidence="2">
    <location>
        <begin position="174"/>
        <end position="219"/>
    </location>
</feature>
<dbReference type="OrthoDB" id="1299698at2759"/>
<dbReference type="InterPro" id="IPR021109">
    <property type="entry name" value="Peptidase_aspartic_dom_sf"/>
</dbReference>
<evidence type="ECO:0000256" key="1">
    <source>
        <dbReference type="PROSITE-ProRule" id="PRU00047"/>
    </source>
</evidence>
<feature type="region of interest" description="Disordered" evidence="2">
    <location>
        <begin position="574"/>
        <end position="607"/>
    </location>
</feature>
<proteinExistence type="predicted"/>
<organism evidence="4 5">
    <name type="scientific">Cuscuta campestris</name>
    <dbReference type="NCBI Taxonomy" id="132261"/>
    <lineage>
        <taxon>Eukaryota</taxon>
        <taxon>Viridiplantae</taxon>
        <taxon>Streptophyta</taxon>
        <taxon>Embryophyta</taxon>
        <taxon>Tracheophyta</taxon>
        <taxon>Spermatophyta</taxon>
        <taxon>Magnoliopsida</taxon>
        <taxon>eudicotyledons</taxon>
        <taxon>Gunneridae</taxon>
        <taxon>Pentapetalae</taxon>
        <taxon>asterids</taxon>
        <taxon>lamiids</taxon>
        <taxon>Solanales</taxon>
        <taxon>Convolvulaceae</taxon>
        <taxon>Cuscuteae</taxon>
        <taxon>Cuscuta</taxon>
        <taxon>Cuscuta subgen. Grammica</taxon>
        <taxon>Cuscuta sect. Cleistogrammica</taxon>
    </lineage>
</organism>
<dbReference type="PANTHER" id="PTHR15503">
    <property type="entry name" value="LDOC1 RELATED"/>
    <property type="match status" value="1"/>
</dbReference>
<dbReference type="CDD" id="cd00303">
    <property type="entry name" value="retropepsin_like"/>
    <property type="match status" value="1"/>
</dbReference>
<dbReference type="InterPro" id="IPR032567">
    <property type="entry name" value="RTL1-rel"/>
</dbReference>
<dbReference type="Pfam" id="PF08284">
    <property type="entry name" value="RVP_2"/>
    <property type="match status" value="1"/>
</dbReference>
<protein>
    <recommendedName>
        <fullName evidence="3">CCHC-type domain-containing protein</fullName>
    </recommendedName>
</protein>
<dbReference type="Gene3D" id="2.40.70.10">
    <property type="entry name" value="Acid Proteases"/>
    <property type="match status" value="1"/>
</dbReference>
<dbReference type="InterPro" id="IPR001878">
    <property type="entry name" value="Znf_CCHC"/>
</dbReference>
<dbReference type="SUPFAM" id="SSF50630">
    <property type="entry name" value="Acid proteases"/>
    <property type="match status" value="1"/>
</dbReference>
<sequence length="607" mass="68443">MVANMFQFFQQMAGAHVPPPPPPPAPIVSIEKLKRNGAQEFCGDQIADPQIAKRWQERTVRVLENLKVPIEDWGQHAISLLQDAAYDWWKRVGKLTLPEYRQQFDGLAEFGKDLVNTMEKRCKKFIKGIRPDLSSTLIIAPRADINDVYKKALELNEELIRKAAYEQALLEESRTVQSGPKMGHGSKRTFSAPSNTRHDKRAKSTPSTSVAVTSKSGKEKMTYRNPVCSHCNRRHAGECWFIQGLCLGCGQAGHFRNECPVNPGKAISTGPGTPTAPTVRRAEPTQSHRSTAASNQPKRPATSQQQGRAPARTYAMQGRTDPQTNDVIMGMFTLFDITVSALIDPGSTLSYICVPMPVTSDVTKETLEYPVVVLNPLGHSLRLQHVYNQCPLMAQGRIFLADLIELPHKEFDVILGMDWLEKHQAIVECKERVVKLRTDDDNEVIIRGELLPKAPEFISYMQAKRLIRRKCEAFLCTVKDIRKETPNHKDISVVCDFPDVFREELLGLPHPREVEFSIDLVPGPHHHIPPIYFSYIITLPPPSSSSHLITIIRLSFIPSPSSLCRQQLRRKKTQKYSIVEPRKKKEKQEEVSRFPNLKLKNAASTSS</sequence>
<keyword evidence="1" id="KW-0863">Zinc-finger</keyword>
<feature type="domain" description="CCHC-type" evidence="3">
    <location>
        <begin position="246"/>
        <end position="260"/>
    </location>
</feature>
<dbReference type="GO" id="GO:0003676">
    <property type="term" value="F:nucleic acid binding"/>
    <property type="evidence" value="ECO:0007669"/>
    <property type="project" value="InterPro"/>
</dbReference>
<dbReference type="EMBL" id="OOIL02001913">
    <property type="protein sequence ID" value="VFQ79285.1"/>
    <property type="molecule type" value="Genomic_DNA"/>
</dbReference>
<evidence type="ECO:0000313" key="4">
    <source>
        <dbReference type="EMBL" id="VFQ79285.1"/>
    </source>
</evidence>